<name>A0A5C5RJD6_9ACTN</name>
<protein>
    <recommendedName>
        <fullName evidence="3">amidase</fullName>
        <ecNumber evidence="3">3.5.1.4</ecNumber>
    </recommendedName>
</protein>
<evidence type="ECO:0000313" key="6">
    <source>
        <dbReference type="Proteomes" id="UP000319792"/>
    </source>
</evidence>
<evidence type="ECO:0000256" key="1">
    <source>
        <dbReference type="ARBA" id="ARBA00001311"/>
    </source>
</evidence>
<evidence type="ECO:0000259" key="4">
    <source>
        <dbReference type="Pfam" id="PF01425"/>
    </source>
</evidence>
<organism evidence="5 6">
    <name type="scientific">Tsukamurella sputi</name>
    <dbReference type="NCBI Taxonomy" id="2591848"/>
    <lineage>
        <taxon>Bacteria</taxon>
        <taxon>Bacillati</taxon>
        <taxon>Actinomycetota</taxon>
        <taxon>Actinomycetes</taxon>
        <taxon>Mycobacteriales</taxon>
        <taxon>Tsukamurellaceae</taxon>
        <taxon>Tsukamurella</taxon>
    </lineage>
</organism>
<dbReference type="RefSeq" id="WP_146436925.1">
    <property type="nucleotide sequence ID" value="NZ_VIGV01000008.1"/>
</dbReference>
<accession>A0A5C5RJD6</accession>
<evidence type="ECO:0000313" key="5">
    <source>
        <dbReference type="EMBL" id="TWS22553.1"/>
    </source>
</evidence>
<proteinExistence type="inferred from homology"/>
<dbReference type="OrthoDB" id="5175573at2"/>
<comment type="similarity">
    <text evidence="2">Belongs to the amidase family.</text>
</comment>
<dbReference type="EMBL" id="VIGV01000008">
    <property type="protein sequence ID" value="TWS22553.1"/>
    <property type="molecule type" value="Genomic_DNA"/>
</dbReference>
<dbReference type="PANTHER" id="PTHR11895">
    <property type="entry name" value="TRANSAMIDASE"/>
    <property type="match status" value="1"/>
</dbReference>
<dbReference type="EC" id="3.5.1.4" evidence="3"/>
<dbReference type="Proteomes" id="UP000319792">
    <property type="component" value="Unassembled WGS sequence"/>
</dbReference>
<reference evidence="5 6" key="1">
    <citation type="submission" date="2019-06" db="EMBL/GenBank/DDBJ databases">
        <authorList>
            <person name="Teng J.L.L."/>
            <person name="Lee H.H."/>
            <person name="Lau S.K.P."/>
            <person name="Woo P.C.Y."/>
        </authorList>
    </citation>
    <scope>NUCLEOTIDE SEQUENCE [LARGE SCALE GENOMIC DNA]</scope>
    <source>
        <strain evidence="5 6">HKU70</strain>
    </source>
</reference>
<reference evidence="5 6" key="2">
    <citation type="submission" date="2019-08" db="EMBL/GenBank/DDBJ databases">
        <title>Tsukamurella conjunctivitidis sp. nov., Tsukamurella assacharolytica sp. nov. and Tsukamurella sputae sp. nov. isolated from patients with conjunctivitis, bacteraemia (lymphoma) and respiratory infection (sputum) in Hong Kong.</title>
        <authorList>
            <person name="Fok K.M.N."/>
            <person name="Fong J.Y.H."/>
        </authorList>
    </citation>
    <scope>NUCLEOTIDE SEQUENCE [LARGE SCALE GENOMIC DNA]</scope>
    <source>
        <strain evidence="5 6">HKU70</strain>
    </source>
</reference>
<sequence length="437" mass="45139">MTLLTAAATADRVRSGRLTAVEATREALARIGDDSTVHGWRVLRPDEALAEAAAVDARPDRYSLPLAGVPIAIKDNVAVSGHRVLDGVSEACGAGLPIEQTDHPVVKRLRAAGAVVVGLTRVPELCLWAMTDDAREVVGNPHRPGRTAGGSSGGSAAVVAAGHVALAHGNDGLGSLRGPAACTGIVAIKPGRGVVPAQLGPTNWFGMSENGPMTRTVEDAALGLSVLAGRPELAAVGDGAGLRVGLGLNRPTALTFTSRGIVRAVRGAADRLAERGVPVREVTVPYPASPLPLLARWAAAAATDADDIVARGANPMLLQARTRRHAAIGRAAARRGLVRPSDAARVESAMERFFAAEAIDVLVTPTLARRPAPARPYAELPWAASAIPSLAYAPYPSLWNFVGWPAMTVPFNGEGVQLVARPGGEADLLALAAKIEQ</sequence>
<evidence type="ECO:0000256" key="3">
    <source>
        <dbReference type="ARBA" id="ARBA00012922"/>
    </source>
</evidence>
<dbReference type="GO" id="GO:0004040">
    <property type="term" value="F:amidase activity"/>
    <property type="evidence" value="ECO:0007669"/>
    <property type="project" value="UniProtKB-EC"/>
</dbReference>
<keyword evidence="6" id="KW-1185">Reference proteome</keyword>
<dbReference type="PANTHER" id="PTHR11895:SF7">
    <property type="entry name" value="GLUTAMYL-TRNA(GLN) AMIDOTRANSFERASE SUBUNIT A, MITOCHONDRIAL"/>
    <property type="match status" value="1"/>
</dbReference>
<gene>
    <name evidence="5" type="ORF">FK268_19005</name>
</gene>
<dbReference type="Pfam" id="PF01425">
    <property type="entry name" value="Amidase"/>
    <property type="match status" value="1"/>
</dbReference>
<dbReference type="InterPro" id="IPR000120">
    <property type="entry name" value="Amidase"/>
</dbReference>
<dbReference type="InterPro" id="IPR023631">
    <property type="entry name" value="Amidase_dom"/>
</dbReference>
<dbReference type="AlphaFoldDB" id="A0A5C5RJD6"/>
<dbReference type="SUPFAM" id="SSF75304">
    <property type="entry name" value="Amidase signature (AS) enzymes"/>
    <property type="match status" value="1"/>
</dbReference>
<dbReference type="InterPro" id="IPR036928">
    <property type="entry name" value="AS_sf"/>
</dbReference>
<comment type="caution">
    <text evidence="5">The sequence shown here is derived from an EMBL/GenBank/DDBJ whole genome shotgun (WGS) entry which is preliminary data.</text>
</comment>
<feature type="domain" description="Amidase" evidence="4">
    <location>
        <begin position="22"/>
        <end position="429"/>
    </location>
</feature>
<evidence type="ECO:0000256" key="2">
    <source>
        <dbReference type="ARBA" id="ARBA00009199"/>
    </source>
</evidence>
<comment type="catalytic activity">
    <reaction evidence="1">
        <text>a monocarboxylic acid amide + H2O = a monocarboxylate + NH4(+)</text>
        <dbReference type="Rhea" id="RHEA:12020"/>
        <dbReference type="ChEBI" id="CHEBI:15377"/>
        <dbReference type="ChEBI" id="CHEBI:28938"/>
        <dbReference type="ChEBI" id="CHEBI:35757"/>
        <dbReference type="ChEBI" id="CHEBI:83628"/>
        <dbReference type="EC" id="3.5.1.4"/>
    </reaction>
</comment>
<dbReference type="Gene3D" id="3.90.1300.10">
    <property type="entry name" value="Amidase signature (AS) domain"/>
    <property type="match status" value="1"/>
</dbReference>